<comment type="caution">
    <text evidence="4">The sequence shown here is derived from an EMBL/GenBank/DDBJ whole genome shotgun (WGS) entry which is preliminary data.</text>
</comment>
<feature type="region of interest" description="Disordered" evidence="1">
    <location>
        <begin position="1"/>
        <end position="73"/>
    </location>
</feature>
<dbReference type="Pfam" id="PF20153">
    <property type="entry name" value="DUF6535"/>
    <property type="match status" value="1"/>
</dbReference>
<feature type="transmembrane region" description="Helical" evidence="2">
    <location>
        <begin position="330"/>
        <end position="356"/>
    </location>
</feature>
<proteinExistence type="predicted"/>
<gene>
    <name evidence="4" type="ORF">V5O48_018364</name>
</gene>
<feature type="transmembrane region" description="Helical" evidence="2">
    <location>
        <begin position="243"/>
        <end position="261"/>
    </location>
</feature>
<keyword evidence="5" id="KW-1185">Reference proteome</keyword>
<protein>
    <recommendedName>
        <fullName evidence="3">DUF6535 domain-containing protein</fullName>
    </recommendedName>
</protein>
<dbReference type="Proteomes" id="UP001465976">
    <property type="component" value="Unassembled WGS sequence"/>
</dbReference>
<evidence type="ECO:0000259" key="3">
    <source>
        <dbReference type="Pfam" id="PF20153"/>
    </source>
</evidence>
<evidence type="ECO:0000256" key="1">
    <source>
        <dbReference type="SAM" id="MobiDB-lite"/>
    </source>
</evidence>
<dbReference type="InterPro" id="IPR045338">
    <property type="entry name" value="DUF6535"/>
</dbReference>
<feature type="region of interest" description="Disordered" evidence="1">
    <location>
        <begin position="86"/>
        <end position="140"/>
    </location>
</feature>
<feature type="domain" description="DUF6535" evidence="3">
    <location>
        <begin position="150"/>
        <end position="324"/>
    </location>
</feature>
<evidence type="ECO:0000313" key="5">
    <source>
        <dbReference type="Proteomes" id="UP001465976"/>
    </source>
</evidence>
<feature type="transmembrane region" description="Helical" evidence="2">
    <location>
        <begin position="172"/>
        <end position="191"/>
    </location>
</feature>
<feature type="transmembrane region" description="Helical" evidence="2">
    <location>
        <begin position="296"/>
        <end position="318"/>
    </location>
</feature>
<name>A0ABR3ELI5_9AGAR</name>
<feature type="compositionally biased region" description="Basic and acidic residues" evidence="1">
    <location>
        <begin position="1"/>
        <end position="19"/>
    </location>
</feature>
<keyword evidence="2" id="KW-0472">Membrane</keyword>
<reference evidence="4 5" key="1">
    <citation type="submission" date="2024-02" db="EMBL/GenBank/DDBJ databases">
        <title>A draft genome for the cacao thread blight pathogen Marasmius crinis-equi.</title>
        <authorList>
            <person name="Cohen S.P."/>
            <person name="Baruah I.K."/>
            <person name="Amoako-Attah I."/>
            <person name="Bukari Y."/>
            <person name="Meinhardt L.W."/>
            <person name="Bailey B.A."/>
        </authorList>
    </citation>
    <scope>NUCLEOTIDE SEQUENCE [LARGE SCALE GENOMIC DNA]</scope>
    <source>
        <strain evidence="4 5">GH-76</strain>
    </source>
</reference>
<organism evidence="4 5">
    <name type="scientific">Marasmius crinis-equi</name>
    <dbReference type="NCBI Taxonomy" id="585013"/>
    <lineage>
        <taxon>Eukaryota</taxon>
        <taxon>Fungi</taxon>
        <taxon>Dikarya</taxon>
        <taxon>Basidiomycota</taxon>
        <taxon>Agaricomycotina</taxon>
        <taxon>Agaricomycetes</taxon>
        <taxon>Agaricomycetidae</taxon>
        <taxon>Agaricales</taxon>
        <taxon>Marasmiineae</taxon>
        <taxon>Marasmiaceae</taxon>
        <taxon>Marasmius</taxon>
    </lineage>
</organism>
<keyword evidence="2" id="KW-0812">Transmembrane</keyword>
<sequence>MPSESTKKFSTDSSPDEKAVNGSEKSLAEGQSQLGALLLRSRSDGPSGQDINNLDPATKTLLGPGASPADGPRNALQMMEEIKRATTGSASGMDMDAHDGGRAAKTAEPTMCTKETRIPLDGDLNQDEEGLDSSASPTLATLKPTLENSWKAVMKEIGGIDNAQYASWDDDINTLLVFAGLFSAVVTAFTIESYQWLSEDPQDTTVAILMQISQQMQNLNGTTKPISFEPFKASPSNVRINTFWFLSLITSLIDALFGLLCKQWLREHRHPTHTRTPQEALALLWLRRESLEKWHVPAFVATLPMLLELSLFLFFAGLLELLWSLHPIPFSIAMVVVGIAALFYIGTTILPGINIIRQALQVNPRAKMSPSFPVKLISTLPPIEFICPYKSPQAWITFTAARALFHTAYTITGRVVSFLRPNILDSPRFESWHYHVYYPFRDAWFTSNDTLNNLTSWPLVDLEIIQRSSVKLVPPFYELKAFQWLVQELQDTPSMIPHLENTLGTIPPHLVMPVVFKNWLFSSEHDRDWTEADVGSALRNELVAGSTLDQRRWFRDAYESTTFYRLLHYHHIVTNSEKFVEGEWEDLLMEWEKLWTHLKLSPSGTRVGPPFSFHTLNRILKDPGLDHQSFGPWLSRFCTETSYKHWYHPLPINHLAQHIIATSTSYHQAYTSCKDRALFGRRVYCIM</sequence>
<evidence type="ECO:0000313" key="4">
    <source>
        <dbReference type="EMBL" id="KAL0563700.1"/>
    </source>
</evidence>
<dbReference type="EMBL" id="JBAHYK010003272">
    <property type="protein sequence ID" value="KAL0563700.1"/>
    <property type="molecule type" value="Genomic_DNA"/>
</dbReference>
<evidence type="ECO:0000256" key="2">
    <source>
        <dbReference type="SAM" id="Phobius"/>
    </source>
</evidence>
<accession>A0ABR3ELI5</accession>
<keyword evidence="2" id="KW-1133">Transmembrane helix</keyword>